<dbReference type="GeneID" id="126356270"/>
<dbReference type="Pfam" id="PF03455">
    <property type="entry name" value="dDENN"/>
    <property type="match status" value="1"/>
</dbReference>
<dbReference type="PANTHER" id="PTHR46070">
    <property type="entry name" value="PINSTRIPE, ISOFORM A"/>
    <property type="match status" value="1"/>
</dbReference>
<feature type="domain" description="UDENN" evidence="8">
    <location>
        <begin position="29"/>
        <end position="596"/>
    </location>
</feature>
<dbReference type="InterPro" id="IPR047277">
    <property type="entry name" value="PLAT_RAB6IP1"/>
</dbReference>
<dbReference type="PROSITE" id="PS50095">
    <property type="entry name" value="PLAT"/>
    <property type="match status" value="1"/>
</dbReference>
<evidence type="ECO:0000259" key="9">
    <source>
        <dbReference type="PROSITE" id="PS50826"/>
    </source>
</evidence>
<dbReference type="CTD" id="38178"/>
<comment type="subcellular location">
    <subcellularLocation>
        <location evidence="1">Membrane</location>
    </subcellularLocation>
</comment>
<evidence type="ECO:0000256" key="6">
    <source>
        <dbReference type="SAM" id="MobiDB-lite"/>
    </source>
</evidence>
<dbReference type="EMBL" id="MW962429">
    <property type="protein sequence ID" value="QVD39195.1"/>
    <property type="molecule type" value="mRNA"/>
</dbReference>
<feature type="region of interest" description="Disordered" evidence="6">
    <location>
        <begin position="439"/>
        <end position="464"/>
    </location>
</feature>
<dbReference type="InterPro" id="IPR005112">
    <property type="entry name" value="dDENN_dom"/>
</dbReference>
<dbReference type="PROSITE" id="PS50211">
    <property type="entry name" value="DENN"/>
    <property type="match status" value="1"/>
</dbReference>
<dbReference type="SUPFAM" id="SSF49723">
    <property type="entry name" value="Lipase/lipooxygenase domain (PLAT/LH2 domain)"/>
    <property type="match status" value="1"/>
</dbReference>
<evidence type="ECO:0000256" key="2">
    <source>
        <dbReference type="ARBA" id="ARBA00006664"/>
    </source>
</evidence>
<accession>A0A8E5JSZ4</accession>
<dbReference type="Gene3D" id="1.20.58.900">
    <property type="match status" value="3"/>
</dbReference>
<keyword evidence="3" id="KW-0677">Repeat</keyword>
<evidence type="ECO:0000256" key="3">
    <source>
        <dbReference type="ARBA" id="ARBA00022737"/>
    </source>
</evidence>
<dbReference type="CDD" id="cd17677">
    <property type="entry name" value="RUN1_DENND5"/>
    <property type="match status" value="1"/>
</dbReference>
<dbReference type="InterPro" id="IPR001194">
    <property type="entry name" value="cDENN_dom"/>
</dbReference>
<dbReference type="InterPro" id="IPR037516">
    <property type="entry name" value="Tripartite_DENN"/>
</dbReference>
<dbReference type="Gene3D" id="3.30.450.200">
    <property type="match status" value="1"/>
</dbReference>
<feature type="region of interest" description="Disordered" evidence="6">
    <location>
        <begin position="135"/>
        <end position="159"/>
    </location>
</feature>
<comment type="similarity">
    <text evidence="2">Belongs to the RAB6IP1 family.</text>
</comment>
<dbReference type="Pfam" id="PF02759">
    <property type="entry name" value="RUN"/>
    <property type="match status" value="2"/>
</dbReference>
<proteinExistence type="evidence at transcript level"/>
<name>A0A8E5JSZ4_SCHGR</name>
<dbReference type="InterPro" id="IPR036392">
    <property type="entry name" value="PLAT/LH2_dom_sf"/>
</dbReference>
<evidence type="ECO:0000256" key="1">
    <source>
        <dbReference type="ARBA" id="ARBA00004370"/>
    </source>
</evidence>
<dbReference type="InterPro" id="IPR004012">
    <property type="entry name" value="Run_dom"/>
</dbReference>
<dbReference type="GO" id="GO:0016020">
    <property type="term" value="C:membrane"/>
    <property type="evidence" value="ECO:0007669"/>
    <property type="project" value="UniProtKB-SubCell"/>
</dbReference>
<sequence length="1290" mass="147211">MNAHNQGSQRFADYFVICGLNLDSGLEPDNFSGDNLQTTPLDRSYKAQVLAHYPDNVPWNPFDENAVCMLCLPHGLQFRTQKHCIEPRFHSFIITREDGSHSYGCSYIFYEEVRNRKICSAMQTLQAMHLTELSSSHRIPQSRSRRQGRLAADGSHNTRSLPRHFKLSMHHPAAAQSYYEAAKDTLYASKSIAIISQLPYVRATKLFLEGLYRCAVEPNACSVSLESHVHNLLFETPLPQPGRSLRFSCPYSGDPIIVQRPSSIEELPLFDLPIRQLFELLGVEGAVQLFTCVLLENQVLLCSSDYQRLMVVAESVTCLLFPFTWQHVYVPILPASLQHFLDAPVPFVMGLHSGEAQQRIVSEQQGNLCFVDIDQRKVQLPEELPSFPQRQEFIVELVEVLKQFRVSAGTLDLANVSGGQGDIMTSSCILPSQSQIQPRRKHSWSHDSDSGVSDGSHSSSGSPQSDALQRIVAIVRSKGVGVDDIVDGNLNNDCRDPDYELNEHQQYVEDLRFNNAVREIFLNRFVNIFSAYEHFVIPPNQDKEQWLSDRDSMQNFDKATFLVDQPEQHLPFLSRFIESQMFATLIDNKIMTTWSEVDTNLRVFDRRIRLLRKRFGEGFVRTPDYEHCTTIQDSQLLLEKRLANVDVVVSPPQEIVTSRVTPSRNTGGFPLLDASVLKEPPHRLRKRITNTPRWHQKERQLSIDGDQSMDSMRPPRFGTDLSPALIAQTNWSFVEKLLKDCKSKTKRMLVEKMGTEAVELGHGEVSLVGVEENTLIASLCDLLERIWSHGLQNKQGKSALWSHLTNYQELEECNDTSKPIDPNFLTPDLSSMALETDLTPPQTRSRDRHKTSEPASPSERKILEQPMLKPLPISLTFDMRNVQAMSDVKTHIGYARAWVRLSLEKKLLSRHLRTLLSDTALLRSLYKRYAFLRCEDEKEQFLCHLLTLNAVDYFCFTNTYTNTKMPYRVVIFPSRKASASTTTANVWVAVSGTLGETSHVPVPRGSLEFVFHHKNLGLLTTLRIGHDNSGPSPRWMIEHVVVRNEIAGHTYKFPCGRWLGRGIDDGSTERLLVGELVPRHVGSEQLAETCRTPPRCRSPSVPRRPSETRPSPEDIQQMLGDAVNSIVKYYYRRRYEKDRGRLTLLLCGEMGLVYCLEQAFLVGFRSVRLFGRNLYLWDYFVRARENLQEHVHLGDETVLCYCNLVDQVDNSSQSLGKDGKFQLFICLCAREHLLSRMLQPLSLTRATLDMYEEQSFLRNPQYRTFLTQILHSLDEFDIVLENSITKDIGQ</sequence>
<organism evidence="10">
    <name type="scientific">Schistocerca gregaria</name>
    <name type="common">Desert locust</name>
    <name type="synonym">Gryllus gregarius</name>
    <dbReference type="NCBI Taxonomy" id="7010"/>
    <lineage>
        <taxon>Eukaryota</taxon>
        <taxon>Metazoa</taxon>
        <taxon>Ecdysozoa</taxon>
        <taxon>Arthropoda</taxon>
        <taxon>Hexapoda</taxon>
        <taxon>Insecta</taxon>
        <taxon>Pterygota</taxon>
        <taxon>Neoptera</taxon>
        <taxon>Polyneoptera</taxon>
        <taxon>Orthoptera</taxon>
        <taxon>Caelifera</taxon>
        <taxon>Acrididea</taxon>
        <taxon>Acridomorpha</taxon>
        <taxon>Acridoidea</taxon>
        <taxon>Acrididae</taxon>
        <taxon>Cyrtacanthacridinae</taxon>
        <taxon>Schistocerca</taxon>
    </lineage>
</organism>
<dbReference type="SMART" id="SM00799">
    <property type="entry name" value="DENN"/>
    <property type="match status" value="1"/>
</dbReference>
<dbReference type="PROSITE" id="PS50826">
    <property type="entry name" value="RUN"/>
    <property type="match status" value="2"/>
</dbReference>
<dbReference type="InterPro" id="IPR047278">
    <property type="entry name" value="DEN5A/B"/>
</dbReference>
<evidence type="ECO:0000256" key="4">
    <source>
        <dbReference type="ARBA" id="ARBA00023136"/>
    </source>
</evidence>
<feature type="region of interest" description="Disordered" evidence="6">
    <location>
        <begin position="837"/>
        <end position="863"/>
    </location>
</feature>
<protein>
    <submittedName>
        <fullName evidence="10">DENN domain containing protein</fullName>
    </submittedName>
</protein>
<evidence type="ECO:0000313" key="10">
    <source>
        <dbReference type="EMBL" id="QVD39195.1"/>
    </source>
</evidence>
<dbReference type="SMART" id="SM00593">
    <property type="entry name" value="RUN"/>
    <property type="match status" value="2"/>
</dbReference>
<feature type="domain" description="PLAT" evidence="7">
    <location>
        <begin position="965"/>
        <end position="1073"/>
    </location>
</feature>
<dbReference type="Pfam" id="PF02141">
    <property type="entry name" value="DENN"/>
    <property type="match status" value="1"/>
</dbReference>
<comment type="caution">
    <text evidence="5">Lacks conserved residue(s) required for the propagation of feature annotation.</text>
</comment>
<dbReference type="SMART" id="SM00800">
    <property type="entry name" value="uDENN"/>
    <property type="match status" value="1"/>
</dbReference>
<dbReference type="GO" id="GO:0031267">
    <property type="term" value="F:small GTPase binding"/>
    <property type="evidence" value="ECO:0007669"/>
    <property type="project" value="InterPro"/>
</dbReference>
<dbReference type="SUPFAM" id="SSF140741">
    <property type="entry name" value="RUN domain-like"/>
    <property type="match status" value="2"/>
</dbReference>
<feature type="compositionally biased region" description="Low complexity" evidence="6">
    <location>
        <begin position="450"/>
        <end position="462"/>
    </location>
</feature>
<dbReference type="InterPro" id="IPR005113">
    <property type="entry name" value="uDENN_dom"/>
</dbReference>
<feature type="compositionally biased region" description="Low complexity" evidence="6">
    <location>
        <begin position="1088"/>
        <end position="1103"/>
    </location>
</feature>
<dbReference type="FunFam" id="1.20.58.900:FF:000007">
    <property type="entry name" value="DENN domain-containing protein 5B"/>
    <property type="match status" value="1"/>
</dbReference>
<keyword evidence="4" id="KW-0472">Membrane</keyword>
<feature type="region of interest" description="Disordered" evidence="6">
    <location>
        <begin position="1084"/>
        <end position="1114"/>
    </location>
</feature>
<dbReference type="RefSeq" id="XP_049863073.1">
    <property type="nucleotide sequence ID" value="XM_050007116.1"/>
</dbReference>
<dbReference type="OrthoDB" id="6019893at2759"/>
<dbReference type="CDD" id="cd17678">
    <property type="entry name" value="RUN2_DENND5"/>
    <property type="match status" value="1"/>
</dbReference>
<dbReference type="CDD" id="cd01757">
    <property type="entry name" value="PLAT_RAB6IP1"/>
    <property type="match status" value="1"/>
</dbReference>
<dbReference type="Gene3D" id="3.40.50.11500">
    <property type="match status" value="1"/>
</dbReference>
<feature type="domain" description="RUN" evidence="9">
    <location>
        <begin position="1143"/>
        <end position="1285"/>
    </location>
</feature>
<dbReference type="InterPro" id="IPR043153">
    <property type="entry name" value="DENN_C"/>
</dbReference>
<evidence type="ECO:0000259" key="7">
    <source>
        <dbReference type="PROSITE" id="PS50095"/>
    </source>
</evidence>
<dbReference type="PANTHER" id="PTHR46070:SF1">
    <property type="entry name" value="PINSTRIPE, ISOFORM A"/>
    <property type="match status" value="1"/>
</dbReference>
<dbReference type="Gene3D" id="2.60.60.20">
    <property type="entry name" value="PLAT/LH2 domain"/>
    <property type="match status" value="1"/>
</dbReference>
<evidence type="ECO:0000259" key="8">
    <source>
        <dbReference type="PROSITE" id="PS50211"/>
    </source>
</evidence>
<dbReference type="Pfam" id="PF03456">
    <property type="entry name" value="uDENN"/>
    <property type="match status" value="1"/>
</dbReference>
<dbReference type="InterPro" id="IPR001024">
    <property type="entry name" value="PLAT/LH2_dom"/>
</dbReference>
<feature type="domain" description="RUN" evidence="9">
    <location>
        <begin position="770"/>
        <end position="961"/>
    </location>
</feature>
<reference evidence="10" key="1">
    <citation type="journal article" date="2021" name="J. Neurophysiol.">
        <title>Gene transcription changes in a locust model of noise-induced deafness.</title>
        <authorList>
            <person name="French A.S."/>
            <person name="Warren B."/>
        </authorList>
    </citation>
    <scope>NUCLEOTIDE SEQUENCE</scope>
</reference>
<evidence type="ECO:0000256" key="5">
    <source>
        <dbReference type="PROSITE-ProRule" id="PRU00152"/>
    </source>
</evidence>
<dbReference type="GO" id="GO:0005085">
    <property type="term" value="F:guanyl-nucleotide exchange factor activity"/>
    <property type="evidence" value="ECO:0007669"/>
    <property type="project" value="InterPro"/>
</dbReference>
<dbReference type="InterPro" id="IPR037213">
    <property type="entry name" value="Run_dom_sf"/>
</dbReference>
<dbReference type="SMART" id="SM00801">
    <property type="entry name" value="dDENN"/>
    <property type="match status" value="1"/>
</dbReference>
<dbReference type="Pfam" id="PF01477">
    <property type="entry name" value="PLAT"/>
    <property type="match status" value="1"/>
</dbReference>